<protein>
    <submittedName>
        <fullName evidence="1">Uncharacterized protein</fullName>
    </submittedName>
</protein>
<reference evidence="1" key="1">
    <citation type="submission" date="2024-07" db="EMBL/GenBank/DDBJ databases">
        <title>Halotolerant mesophilic bacterium Ornithinibacillus sp. 4-3, sp. nov., isolated from soil.</title>
        <authorList>
            <person name="Sidarenka A.V."/>
            <person name="Guliayeva D.E."/>
            <person name="Leanovich S.I."/>
            <person name="Hileuskaya K.S."/>
            <person name="Akhremchuk A.E."/>
            <person name="Sikolenko M.A."/>
            <person name="Valentovich L.N."/>
        </authorList>
    </citation>
    <scope>NUCLEOTIDE SEQUENCE</scope>
    <source>
        <strain evidence="1">4-3</strain>
    </source>
</reference>
<organism evidence="1">
    <name type="scientific">Ornithinibacillus sp. 4-3</name>
    <dbReference type="NCBI Taxonomy" id="3231488"/>
    <lineage>
        <taxon>Bacteria</taxon>
        <taxon>Bacillati</taxon>
        <taxon>Bacillota</taxon>
        <taxon>Bacilli</taxon>
        <taxon>Bacillales</taxon>
        <taxon>Bacillaceae</taxon>
        <taxon>Ornithinibacillus</taxon>
    </lineage>
</organism>
<dbReference type="AlphaFoldDB" id="A0AB39HPW9"/>
<name>A0AB39HPW9_9BACI</name>
<evidence type="ECO:0000313" key="1">
    <source>
        <dbReference type="EMBL" id="XDK31843.1"/>
    </source>
</evidence>
<dbReference type="EMBL" id="CP162599">
    <property type="protein sequence ID" value="XDK31843.1"/>
    <property type="molecule type" value="Genomic_DNA"/>
</dbReference>
<dbReference type="RefSeq" id="WP_368652567.1">
    <property type="nucleotide sequence ID" value="NZ_CP162599.1"/>
</dbReference>
<accession>A0AB39HPW9</accession>
<sequence length="40" mass="4902">MSKNRLAMWASLDKEWYIRNGWVLLEEQNKKLEAIHNDRN</sequence>
<gene>
    <name evidence="1" type="ORF">AB4Y30_12500</name>
</gene>
<proteinExistence type="predicted"/>